<evidence type="ECO:0000313" key="3">
    <source>
        <dbReference type="Proteomes" id="UP001497453"/>
    </source>
</evidence>
<keyword evidence="3" id="KW-1185">Reference proteome</keyword>
<evidence type="ECO:0000256" key="1">
    <source>
        <dbReference type="SAM" id="MobiDB-lite"/>
    </source>
</evidence>
<feature type="compositionally biased region" description="Polar residues" evidence="1">
    <location>
        <begin position="60"/>
        <end position="69"/>
    </location>
</feature>
<proteinExistence type="predicted"/>
<accession>A0ABP1E3V3</accession>
<organism evidence="2 3">
    <name type="scientific">Somion occarium</name>
    <dbReference type="NCBI Taxonomy" id="3059160"/>
    <lineage>
        <taxon>Eukaryota</taxon>
        <taxon>Fungi</taxon>
        <taxon>Dikarya</taxon>
        <taxon>Basidiomycota</taxon>
        <taxon>Agaricomycotina</taxon>
        <taxon>Agaricomycetes</taxon>
        <taxon>Polyporales</taxon>
        <taxon>Cerrenaceae</taxon>
        <taxon>Somion</taxon>
    </lineage>
</organism>
<reference evidence="3" key="1">
    <citation type="submission" date="2024-04" db="EMBL/GenBank/DDBJ databases">
        <authorList>
            <person name="Shaw F."/>
            <person name="Minotto A."/>
        </authorList>
    </citation>
    <scope>NUCLEOTIDE SEQUENCE [LARGE SCALE GENOMIC DNA]</scope>
</reference>
<name>A0ABP1E3V3_9APHY</name>
<protein>
    <submittedName>
        <fullName evidence="2">Uncharacterized protein</fullName>
    </submittedName>
</protein>
<evidence type="ECO:0000313" key="2">
    <source>
        <dbReference type="EMBL" id="CAL1714756.1"/>
    </source>
</evidence>
<dbReference type="Proteomes" id="UP001497453">
    <property type="component" value="Chromosome 8"/>
</dbReference>
<sequence length="416" mass="47058">MGDRWTPQRQPSQYQPSQGSQGHPVQRPPPAAGYSPTQLPYGPSGARPSPPSSYHAPQLQARQSQTSGGHSRHDAVAHPPPRIQPQTAPMTIWNWALNHSLKIETLRKESLEKSFNTRDESNQYSHNDIRHVIAWDLTLAEIQASPVYGILMLPLLPSFFDNLLMSRAFLKEPLYGSALRPPQDMIPFTIEAGLTSHLDFMLFHDLEFIQRYIAMARDLSRDLPQFRQFPNIPWTPLVTDVGSAAAKYRSYLPDRCSIPADVRLPSSAKTRCPGEIKVSYKFNAGWRDYCAVGDNLSASQANEALRMVEYKQVLSQVRHYMVKCGKLANSDLAAKYGYIITDKEVVLLQRHGNPRRENEHGTIRATRGFEWKSDGQSINGMLALLYIHCLAGFNEHYTLDIRVFPPVYASHKLVIR</sequence>
<gene>
    <name evidence="2" type="ORF">GFSPODELE1_LOCUS9917</name>
</gene>
<feature type="region of interest" description="Disordered" evidence="1">
    <location>
        <begin position="1"/>
        <end position="84"/>
    </location>
</feature>
<dbReference type="EMBL" id="OZ037951">
    <property type="protein sequence ID" value="CAL1714756.1"/>
    <property type="molecule type" value="Genomic_DNA"/>
</dbReference>
<feature type="compositionally biased region" description="Low complexity" evidence="1">
    <location>
        <begin position="7"/>
        <end position="21"/>
    </location>
</feature>